<protein>
    <submittedName>
        <fullName evidence="2">Uncharacterized protein</fullName>
    </submittedName>
</protein>
<evidence type="ECO:0000313" key="2">
    <source>
        <dbReference type="EMBL" id="QJA64549.1"/>
    </source>
</evidence>
<keyword evidence="1" id="KW-0812">Transmembrane</keyword>
<proteinExistence type="predicted"/>
<evidence type="ECO:0000313" key="3">
    <source>
        <dbReference type="EMBL" id="QJI04817.1"/>
    </source>
</evidence>
<name>A0A6M3J3K6_9ZZZZ</name>
<feature type="transmembrane region" description="Helical" evidence="1">
    <location>
        <begin position="12"/>
        <end position="30"/>
    </location>
</feature>
<accession>A0A6M3J3K6</accession>
<gene>
    <name evidence="3" type="ORF">MM415A00115_0052</name>
    <name evidence="2" type="ORF">MM415B00490_0047</name>
</gene>
<keyword evidence="1" id="KW-1133">Transmembrane helix</keyword>
<organism evidence="2">
    <name type="scientific">viral metagenome</name>
    <dbReference type="NCBI Taxonomy" id="1070528"/>
    <lineage>
        <taxon>unclassified sequences</taxon>
        <taxon>metagenomes</taxon>
        <taxon>organismal metagenomes</taxon>
    </lineage>
</organism>
<reference evidence="2" key="1">
    <citation type="submission" date="2020-03" db="EMBL/GenBank/DDBJ databases">
        <title>The deep terrestrial virosphere.</title>
        <authorList>
            <person name="Holmfeldt K."/>
            <person name="Nilsson E."/>
            <person name="Simone D."/>
            <person name="Lopez-Fernandez M."/>
            <person name="Wu X."/>
            <person name="de Brujin I."/>
            <person name="Lundin D."/>
            <person name="Andersson A."/>
            <person name="Bertilsson S."/>
            <person name="Dopson M."/>
        </authorList>
    </citation>
    <scope>NUCLEOTIDE SEQUENCE</scope>
    <source>
        <strain evidence="3">MM415A00115</strain>
        <strain evidence="2">MM415B00490</strain>
    </source>
</reference>
<dbReference type="EMBL" id="MT145190">
    <property type="protein sequence ID" value="QJI04817.1"/>
    <property type="molecule type" value="Genomic_DNA"/>
</dbReference>
<dbReference type="EMBL" id="MT141521">
    <property type="protein sequence ID" value="QJA64549.1"/>
    <property type="molecule type" value="Genomic_DNA"/>
</dbReference>
<keyword evidence="1" id="KW-0472">Membrane</keyword>
<sequence>MLDKIDKGTAISVGLMFAIITIVFTAGVLYSQVQRNSIDIASINSRLDSIENSNQNVLEQITIVKTKLDLLLDK</sequence>
<dbReference type="AlphaFoldDB" id="A0A6M3J3K6"/>
<evidence type="ECO:0000256" key="1">
    <source>
        <dbReference type="SAM" id="Phobius"/>
    </source>
</evidence>